<feature type="signal peptide" evidence="1">
    <location>
        <begin position="1"/>
        <end position="20"/>
    </location>
</feature>
<sequence length="239" mass="27822">MRYFTVFLFFIFSFSISAQKQVVKGTVINESTKYSEPGINIINLNTLKISKSNQKGEFEIEASLNDSIHFSSEGYRSLKLKVTNDWIKNTSMNVYIKDNSTTLDDMYISTLKLTGFLQIDTKLIELNDFYYYKQFQPKDFSATFAPKINPVDAIYNSFKKNSANTKKIEKLKQESELIEMMKTKFDRETVSALLNISKDDIVKVLQNCNHTERFIYTASDYQIFNALNECFQVYNIEKK</sequence>
<dbReference type="RefSeq" id="WP_125018586.1">
    <property type="nucleotide sequence ID" value="NZ_RQVQ01000011.1"/>
</dbReference>
<dbReference type="Pfam" id="PF13715">
    <property type="entry name" value="CarbopepD_reg_2"/>
    <property type="match status" value="1"/>
</dbReference>
<dbReference type="Proteomes" id="UP000275719">
    <property type="component" value="Unassembled WGS sequence"/>
</dbReference>
<reference evidence="2 3" key="1">
    <citation type="submission" date="2018-11" db="EMBL/GenBank/DDBJ databases">
        <title>Flavobacterium sp. nov., YIM 102701-2 draft genome.</title>
        <authorList>
            <person name="Li G."/>
            <person name="Jiang Y."/>
        </authorList>
    </citation>
    <scope>NUCLEOTIDE SEQUENCE [LARGE SCALE GENOMIC DNA]</scope>
    <source>
        <strain evidence="2 3">YIM 102701-2</strain>
    </source>
</reference>
<name>A0A3P3WA55_9FLAO</name>
<keyword evidence="3" id="KW-1185">Reference proteome</keyword>
<protein>
    <recommendedName>
        <fullName evidence="4">Carboxypeptidase-like regulatory domain-containing protein</fullName>
    </recommendedName>
</protein>
<dbReference type="InterPro" id="IPR008969">
    <property type="entry name" value="CarboxyPept-like_regulatory"/>
</dbReference>
<accession>A0A3P3WA55</accession>
<comment type="caution">
    <text evidence="2">The sequence shown here is derived from an EMBL/GenBank/DDBJ whole genome shotgun (WGS) entry which is preliminary data.</text>
</comment>
<dbReference type="OrthoDB" id="1467339at2"/>
<dbReference type="AlphaFoldDB" id="A0A3P3WA55"/>
<evidence type="ECO:0000256" key="1">
    <source>
        <dbReference type="SAM" id="SignalP"/>
    </source>
</evidence>
<proteinExistence type="predicted"/>
<dbReference type="SUPFAM" id="SSF49464">
    <property type="entry name" value="Carboxypeptidase regulatory domain-like"/>
    <property type="match status" value="1"/>
</dbReference>
<evidence type="ECO:0000313" key="2">
    <source>
        <dbReference type="EMBL" id="RRJ91318.1"/>
    </source>
</evidence>
<gene>
    <name evidence="2" type="ORF">EG240_06500</name>
</gene>
<feature type="chain" id="PRO_5018015748" description="Carboxypeptidase-like regulatory domain-containing protein" evidence="1">
    <location>
        <begin position="21"/>
        <end position="239"/>
    </location>
</feature>
<keyword evidence="1" id="KW-0732">Signal</keyword>
<dbReference type="EMBL" id="RQVQ01000011">
    <property type="protein sequence ID" value="RRJ91318.1"/>
    <property type="molecule type" value="Genomic_DNA"/>
</dbReference>
<evidence type="ECO:0008006" key="4">
    <source>
        <dbReference type="Google" id="ProtNLM"/>
    </source>
</evidence>
<evidence type="ECO:0000313" key="3">
    <source>
        <dbReference type="Proteomes" id="UP000275719"/>
    </source>
</evidence>
<organism evidence="2 3">
    <name type="scientific">Paenimyroides tangerinum</name>
    <dbReference type="NCBI Taxonomy" id="2488728"/>
    <lineage>
        <taxon>Bacteria</taxon>
        <taxon>Pseudomonadati</taxon>
        <taxon>Bacteroidota</taxon>
        <taxon>Flavobacteriia</taxon>
        <taxon>Flavobacteriales</taxon>
        <taxon>Flavobacteriaceae</taxon>
        <taxon>Paenimyroides</taxon>
    </lineage>
</organism>